<dbReference type="KEGG" id="sgrg:L0C25_11750"/>
<feature type="transmembrane region" description="Helical" evidence="5">
    <location>
        <begin position="173"/>
        <end position="193"/>
    </location>
</feature>
<keyword evidence="4 5" id="KW-0472">Membrane</keyword>
<proteinExistence type="predicted"/>
<evidence type="ECO:0000313" key="7">
    <source>
        <dbReference type="EMBL" id="UYM07862.1"/>
    </source>
</evidence>
<dbReference type="Gene3D" id="1.20.1250.20">
    <property type="entry name" value="MFS general substrate transporter like domains"/>
    <property type="match status" value="1"/>
</dbReference>
<feature type="transmembrane region" description="Helical" evidence="5">
    <location>
        <begin position="350"/>
        <end position="367"/>
    </location>
</feature>
<dbReference type="InterPro" id="IPR020846">
    <property type="entry name" value="MFS_dom"/>
</dbReference>
<feature type="transmembrane region" description="Helical" evidence="5">
    <location>
        <begin position="49"/>
        <end position="74"/>
    </location>
</feature>
<dbReference type="GO" id="GO:0022857">
    <property type="term" value="F:transmembrane transporter activity"/>
    <property type="evidence" value="ECO:0007669"/>
    <property type="project" value="InterPro"/>
</dbReference>
<keyword evidence="8" id="KW-1185">Reference proteome</keyword>
<sequence length="403" mass="40315">MTSSAADTANDSARGLGTTAIPTMTIAAAVATSTSYVLQPELHTVAGDLGASVSGIGVVASAPILGYLLGLALLVPLADRVRSNRLIAAQLSGLALSMGLAATAPNAPVLGTALLLSGLCASTGAQMSSLAGRYAPRATRGQAVGTVTAGISAGIVLGRIVGGTLADVLGWRGMLGCLLVASLALAAAALRSLPGRTMSARQSYSAVIRALPKLVTTDRRLLTSAVAGALWFFAFSLVWVASSLALAAPPISLSASRIGLYALAGLLGVAVTPFAGRLADRVGTRRVVIGGLSLSVASAVLMSLTIELALPFMVGLALFDAGLFAAQVANQSRVLALEPDRPAQYNGAYMVVYFIGGTAGIAIGATAVEVVGWGGACATAIGAMLLAMIVATRSLPAARRPHA</sequence>
<dbReference type="SUPFAM" id="SSF103473">
    <property type="entry name" value="MFS general substrate transporter"/>
    <property type="match status" value="1"/>
</dbReference>
<dbReference type="CDD" id="cd17324">
    <property type="entry name" value="MFS_NepI_like"/>
    <property type="match status" value="1"/>
</dbReference>
<keyword evidence="3 5" id="KW-1133">Transmembrane helix</keyword>
<feature type="transmembrane region" description="Helical" evidence="5">
    <location>
        <begin position="287"/>
        <end position="306"/>
    </location>
</feature>
<dbReference type="InterPro" id="IPR036259">
    <property type="entry name" value="MFS_trans_sf"/>
</dbReference>
<feature type="transmembrane region" description="Helical" evidence="5">
    <location>
        <begin position="221"/>
        <end position="246"/>
    </location>
</feature>
<evidence type="ECO:0000256" key="4">
    <source>
        <dbReference type="ARBA" id="ARBA00023136"/>
    </source>
</evidence>
<dbReference type="InterPro" id="IPR011701">
    <property type="entry name" value="MFS"/>
</dbReference>
<protein>
    <submittedName>
        <fullName evidence="7">MFS transporter</fullName>
    </submittedName>
</protein>
<name>A0AA46TMV7_9ACTN</name>
<reference evidence="7" key="1">
    <citation type="submission" date="2022-01" db="EMBL/GenBank/DDBJ databases">
        <title>Nocardioidaceae gen. sp. A5X3R13.</title>
        <authorList>
            <person name="Lopez Marin M.A."/>
            <person name="Uhlik O."/>
        </authorList>
    </citation>
    <scope>NUCLEOTIDE SEQUENCE</scope>
    <source>
        <strain evidence="7">A5X3R13</strain>
    </source>
</reference>
<feature type="transmembrane region" description="Helical" evidence="5">
    <location>
        <begin position="143"/>
        <end position="161"/>
    </location>
</feature>
<gene>
    <name evidence="7" type="ORF">L0C25_11750</name>
</gene>
<dbReference type="Pfam" id="PF07690">
    <property type="entry name" value="MFS_1"/>
    <property type="match status" value="1"/>
</dbReference>
<dbReference type="Proteomes" id="UP001164390">
    <property type="component" value="Chromosome"/>
</dbReference>
<keyword evidence="2 5" id="KW-0812">Transmembrane</keyword>
<dbReference type="RefSeq" id="WP_271636825.1">
    <property type="nucleotide sequence ID" value="NZ_CP094970.1"/>
</dbReference>
<feature type="domain" description="Major facilitator superfamily (MFS) profile" evidence="6">
    <location>
        <begin position="20"/>
        <end position="399"/>
    </location>
</feature>
<dbReference type="PROSITE" id="PS50850">
    <property type="entry name" value="MFS"/>
    <property type="match status" value="1"/>
</dbReference>
<evidence type="ECO:0000256" key="1">
    <source>
        <dbReference type="ARBA" id="ARBA00004651"/>
    </source>
</evidence>
<dbReference type="GO" id="GO:0005886">
    <property type="term" value="C:plasma membrane"/>
    <property type="evidence" value="ECO:0007669"/>
    <property type="project" value="UniProtKB-SubCell"/>
</dbReference>
<evidence type="ECO:0000256" key="5">
    <source>
        <dbReference type="SAM" id="Phobius"/>
    </source>
</evidence>
<evidence type="ECO:0000256" key="3">
    <source>
        <dbReference type="ARBA" id="ARBA00022989"/>
    </source>
</evidence>
<dbReference type="AlphaFoldDB" id="A0AA46TMV7"/>
<feature type="transmembrane region" description="Helical" evidence="5">
    <location>
        <begin position="373"/>
        <end position="391"/>
    </location>
</feature>
<evidence type="ECO:0000259" key="6">
    <source>
        <dbReference type="PROSITE" id="PS50850"/>
    </source>
</evidence>
<evidence type="ECO:0000313" key="8">
    <source>
        <dbReference type="Proteomes" id="UP001164390"/>
    </source>
</evidence>
<dbReference type="EMBL" id="CP094970">
    <property type="protein sequence ID" value="UYM07862.1"/>
    <property type="molecule type" value="Genomic_DNA"/>
</dbReference>
<dbReference type="PANTHER" id="PTHR42910:SF1">
    <property type="entry name" value="MAJOR FACILITATOR SUPERFAMILY (MFS) PROFILE DOMAIN-CONTAINING PROTEIN"/>
    <property type="match status" value="1"/>
</dbReference>
<feature type="transmembrane region" description="Helical" evidence="5">
    <location>
        <begin position="258"/>
        <end position="275"/>
    </location>
</feature>
<evidence type="ECO:0000256" key="2">
    <source>
        <dbReference type="ARBA" id="ARBA00022692"/>
    </source>
</evidence>
<dbReference type="PANTHER" id="PTHR42910">
    <property type="entry name" value="TRANSPORTER SCO4007-RELATED"/>
    <property type="match status" value="1"/>
</dbReference>
<organism evidence="7 8">
    <name type="scientific">Solicola gregarius</name>
    <dbReference type="NCBI Taxonomy" id="2908642"/>
    <lineage>
        <taxon>Bacteria</taxon>
        <taxon>Bacillati</taxon>
        <taxon>Actinomycetota</taxon>
        <taxon>Actinomycetes</taxon>
        <taxon>Propionibacteriales</taxon>
        <taxon>Nocardioidaceae</taxon>
        <taxon>Solicola</taxon>
    </lineage>
</organism>
<accession>A0AA46TMV7</accession>
<comment type="subcellular location">
    <subcellularLocation>
        <location evidence="1">Cell membrane</location>
        <topology evidence="1">Multi-pass membrane protein</topology>
    </subcellularLocation>
</comment>